<dbReference type="Proteomes" id="UP000037977">
    <property type="component" value="Unassembled WGS sequence"/>
</dbReference>
<dbReference type="EMBL" id="LGCI01000014">
    <property type="protein sequence ID" value="KOY79932.1"/>
    <property type="molecule type" value="Genomic_DNA"/>
</dbReference>
<dbReference type="InterPro" id="IPR001021">
    <property type="entry name" value="Ribosomal_bL25_long"/>
</dbReference>
<name>A0A0M9DGW6_9BACI</name>
<dbReference type="NCBIfam" id="NF004133">
    <property type="entry name" value="PRK05618.2-4"/>
    <property type="match status" value="1"/>
</dbReference>
<dbReference type="InterPro" id="IPR011035">
    <property type="entry name" value="Ribosomal_bL25/Gln-tRNA_synth"/>
</dbReference>
<comment type="subunit">
    <text evidence="5">Part of the 50S ribosomal subunit; part of the 5S rRNA/L5/L18/L25 subcomplex. Contacts the 5S rRNA. Binds to the 5S rRNA independently of L5 and L18.</text>
</comment>
<dbReference type="OrthoDB" id="9790002at2"/>
<dbReference type="Gene3D" id="2.40.240.10">
    <property type="entry name" value="Ribosomal Protein L25, Chain P"/>
    <property type="match status" value="1"/>
</dbReference>
<dbReference type="HAMAP" id="MF_01334">
    <property type="entry name" value="Ribosomal_bL25_CTC"/>
    <property type="match status" value="1"/>
</dbReference>
<feature type="domain" description="Large ribosomal subunit protein bL25 L25" evidence="6">
    <location>
        <begin position="5"/>
        <end position="91"/>
    </location>
</feature>
<dbReference type="GO" id="GO:0003735">
    <property type="term" value="F:structural constituent of ribosome"/>
    <property type="evidence" value="ECO:0007669"/>
    <property type="project" value="InterPro"/>
</dbReference>
<comment type="similarity">
    <text evidence="5">Belongs to the bacterial ribosomal protein bL25 family. CTC subfamily.</text>
</comment>
<dbReference type="GO" id="GO:0022625">
    <property type="term" value="C:cytosolic large ribosomal subunit"/>
    <property type="evidence" value="ECO:0007669"/>
    <property type="project" value="TreeGrafter"/>
</dbReference>
<evidence type="ECO:0000313" key="8">
    <source>
        <dbReference type="EMBL" id="KOY79932.1"/>
    </source>
</evidence>
<accession>A0A0M9DGW6</accession>
<protein>
    <recommendedName>
        <fullName evidence="5">Large ribosomal subunit protein bL25</fullName>
    </recommendedName>
    <alternativeName>
        <fullName evidence="5">General stress protein CTC</fullName>
    </alternativeName>
</protein>
<dbReference type="PANTHER" id="PTHR33284">
    <property type="entry name" value="RIBOSOMAL PROTEIN L25/GLN-TRNA SYNTHETASE, ANTI-CODON-BINDING DOMAIN-CONTAINING PROTEIN"/>
    <property type="match status" value="1"/>
</dbReference>
<evidence type="ECO:0000259" key="6">
    <source>
        <dbReference type="Pfam" id="PF01386"/>
    </source>
</evidence>
<keyword evidence="9" id="KW-1185">Reference proteome</keyword>
<reference evidence="8 9" key="1">
    <citation type="submission" date="2015-07" db="EMBL/GenBank/DDBJ databases">
        <title>Genome sequencing project for genomic taxonomy and phylogenomics of Bacillus-like bacteria.</title>
        <authorList>
            <person name="Liu B."/>
            <person name="Wang J."/>
            <person name="Zhu Y."/>
            <person name="Liu G."/>
            <person name="Chen Q."/>
            <person name="Chen Z."/>
            <person name="Che J."/>
            <person name="Ge C."/>
            <person name="Shi H."/>
            <person name="Pan Z."/>
            <person name="Liu X."/>
        </authorList>
    </citation>
    <scope>NUCLEOTIDE SEQUENCE [LARGE SCALE GENOMIC DNA]</scope>
    <source>
        <strain evidence="8 9">DSM 54</strain>
    </source>
</reference>
<dbReference type="InterPro" id="IPR029751">
    <property type="entry name" value="Ribosomal_L25_dom"/>
</dbReference>
<dbReference type="CDD" id="cd00495">
    <property type="entry name" value="Ribosomal_L25_TL5_CTC"/>
    <property type="match status" value="1"/>
</dbReference>
<dbReference type="RefSeq" id="WP_053997041.1">
    <property type="nucleotide sequence ID" value="NZ_CP065643.1"/>
</dbReference>
<organism evidence="8 9">
    <name type="scientific">Lysinibacillus macroides</name>
    <dbReference type="NCBI Taxonomy" id="33935"/>
    <lineage>
        <taxon>Bacteria</taxon>
        <taxon>Bacillati</taxon>
        <taxon>Bacillota</taxon>
        <taxon>Bacilli</taxon>
        <taxon>Bacillales</taxon>
        <taxon>Bacillaceae</taxon>
        <taxon>Lysinibacillus</taxon>
    </lineage>
</organism>
<keyword evidence="1 5" id="KW-0699">rRNA-binding</keyword>
<evidence type="ECO:0000259" key="7">
    <source>
        <dbReference type="Pfam" id="PF14693"/>
    </source>
</evidence>
<comment type="caution">
    <text evidence="8">The sequence shown here is derived from an EMBL/GenBank/DDBJ whole genome shotgun (WGS) entry which is preliminary data.</text>
</comment>
<dbReference type="STRING" id="33935.ADM90_22205"/>
<dbReference type="SUPFAM" id="SSF50715">
    <property type="entry name" value="Ribosomal protein L25-like"/>
    <property type="match status" value="1"/>
</dbReference>
<gene>
    <name evidence="5" type="primary">rplY</name>
    <name evidence="5" type="synonym">ctc</name>
    <name evidence="8" type="ORF">ADM90_22205</name>
</gene>
<evidence type="ECO:0000256" key="4">
    <source>
        <dbReference type="ARBA" id="ARBA00023274"/>
    </source>
</evidence>
<keyword evidence="3 5" id="KW-0689">Ribosomal protein</keyword>
<dbReference type="Pfam" id="PF01386">
    <property type="entry name" value="Ribosomal_L25p"/>
    <property type="match status" value="1"/>
</dbReference>
<evidence type="ECO:0000256" key="3">
    <source>
        <dbReference type="ARBA" id="ARBA00022980"/>
    </source>
</evidence>
<dbReference type="AlphaFoldDB" id="A0A0M9DGW6"/>
<dbReference type="InterPro" id="IPR020057">
    <property type="entry name" value="Ribosomal_bL25_b-dom"/>
</dbReference>
<dbReference type="GO" id="GO:0006412">
    <property type="term" value="P:translation"/>
    <property type="evidence" value="ECO:0007669"/>
    <property type="project" value="UniProtKB-UniRule"/>
</dbReference>
<sequence length="198" mass="21373">MSTVLSVKKRETGHRSTLTQLRKGGAIPAVIYGYQLESTPISISAKELKKSIQKNGQNGVFAMELEGKKVNAVISEMQQNALKEQVNHIDFLAINMSEALETAVPIKLVGESVGVNEGGILMQPNLELTVKVKPTDIPEAIDIDVTALKIGDTLTVTDIRDRVAVEIISEDDYVIATVVAPTATEETTEADDNAEEQA</sequence>
<dbReference type="InterPro" id="IPR020056">
    <property type="entry name" value="Rbsml_bL25/Gln-tRNA_synth_N"/>
</dbReference>
<evidence type="ECO:0000256" key="2">
    <source>
        <dbReference type="ARBA" id="ARBA00022884"/>
    </source>
</evidence>
<dbReference type="NCBIfam" id="TIGR00731">
    <property type="entry name" value="bL25_bact_ctc"/>
    <property type="match status" value="1"/>
</dbReference>
<feature type="domain" description="Large ribosomal subunit protein bL25 beta" evidence="7">
    <location>
        <begin position="100"/>
        <end position="181"/>
    </location>
</feature>
<comment type="function">
    <text evidence="5">This is one of the proteins that binds to the 5S RNA in the ribosome where it forms part of the central protuberance.</text>
</comment>
<proteinExistence type="inferred from homology"/>
<dbReference type="PATRIC" id="fig|33935.3.peg.3689"/>
<evidence type="ECO:0000256" key="1">
    <source>
        <dbReference type="ARBA" id="ARBA00022730"/>
    </source>
</evidence>
<keyword evidence="4 5" id="KW-0687">Ribonucleoprotein</keyword>
<keyword evidence="2 5" id="KW-0694">RNA-binding</keyword>
<evidence type="ECO:0000313" key="9">
    <source>
        <dbReference type="Proteomes" id="UP000037977"/>
    </source>
</evidence>
<dbReference type="Pfam" id="PF14693">
    <property type="entry name" value="Ribosomal_TL5_C"/>
    <property type="match status" value="1"/>
</dbReference>
<dbReference type="PANTHER" id="PTHR33284:SF1">
    <property type="entry name" value="RIBOSOMAL PROTEIN L25_GLN-TRNA SYNTHETASE, ANTI-CODON-BINDING DOMAIN-CONTAINING PROTEIN"/>
    <property type="match status" value="1"/>
</dbReference>
<dbReference type="InterPro" id="IPR020930">
    <property type="entry name" value="Ribosomal_uL5_bac-type"/>
</dbReference>
<evidence type="ECO:0000256" key="5">
    <source>
        <dbReference type="HAMAP-Rule" id="MF_01334"/>
    </source>
</evidence>
<dbReference type="GO" id="GO:0008097">
    <property type="term" value="F:5S rRNA binding"/>
    <property type="evidence" value="ECO:0007669"/>
    <property type="project" value="InterPro"/>
</dbReference>
<dbReference type="InterPro" id="IPR037121">
    <property type="entry name" value="Ribosomal_bL25_C"/>
</dbReference>
<dbReference type="Gene3D" id="2.170.120.20">
    <property type="entry name" value="Ribosomal protein L25, beta domain"/>
    <property type="match status" value="1"/>
</dbReference>